<accession>A0AA52EHE8</accession>
<dbReference type="Proteomes" id="UP001268683">
    <property type="component" value="Chromosome"/>
</dbReference>
<dbReference type="Gene3D" id="3.20.20.370">
    <property type="entry name" value="Glycoside hydrolase/deacetylase"/>
    <property type="match status" value="1"/>
</dbReference>
<dbReference type="GO" id="GO:0005975">
    <property type="term" value="P:carbohydrate metabolic process"/>
    <property type="evidence" value="ECO:0007669"/>
    <property type="project" value="InterPro"/>
</dbReference>
<name>A0AA52EHE8_9PROT</name>
<dbReference type="PANTHER" id="PTHR30105:SF2">
    <property type="entry name" value="DIVERGENT POLYSACCHARIDE DEACETYLASE SUPERFAMILY"/>
    <property type="match status" value="1"/>
</dbReference>
<dbReference type="EMBL" id="CP123872">
    <property type="protein sequence ID" value="WND02369.1"/>
    <property type="molecule type" value="Genomic_DNA"/>
</dbReference>
<proteinExistence type="predicted"/>
<dbReference type="CDD" id="cd10936">
    <property type="entry name" value="CE4_DAC2"/>
    <property type="match status" value="1"/>
</dbReference>
<dbReference type="Pfam" id="PF04748">
    <property type="entry name" value="Polysacc_deac_2"/>
    <property type="match status" value="1"/>
</dbReference>
<protein>
    <submittedName>
        <fullName evidence="1">Divergent polysaccharide deacetylase family protein</fullName>
    </submittedName>
</protein>
<gene>
    <name evidence="1" type="ORF">QGN29_12495</name>
</gene>
<dbReference type="AlphaFoldDB" id="A0AA52EHE8"/>
<dbReference type="SUPFAM" id="SSF88713">
    <property type="entry name" value="Glycoside hydrolase/deacetylase"/>
    <property type="match status" value="1"/>
</dbReference>
<evidence type="ECO:0000313" key="2">
    <source>
        <dbReference type="Proteomes" id="UP001268683"/>
    </source>
</evidence>
<dbReference type="InterPro" id="IPR011330">
    <property type="entry name" value="Glyco_hydro/deAcase_b/a-brl"/>
</dbReference>
<keyword evidence="2" id="KW-1185">Reference proteome</keyword>
<dbReference type="PANTHER" id="PTHR30105">
    <property type="entry name" value="UNCHARACTERIZED YIBQ-RELATED"/>
    <property type="match status" value="1"/>
</dbReference>
<dbReference type="KEGG" id="tmk:QGN29_12495"/>
<sequence>MKRYLIIGYVSLILALAVFLAYHLMEGQTTSSKPTEKATEKATEITSGKNDFVSLKETPRELSQETRDILNAMKPVVIPLPAIKKNSKLAKPLPAWQDNASVLQPKTQKPKLVIVIDDLGLKTEATYRLATMQGPFTLAYLPYALDLPYQTGLVKDAGHELMVHLPMEPQNQDVDPGTNALLTTLDQAELKRRLDWNLTRFEGYVGVNNHMGSHYTADGPKMALVMAKLKKEGYLFLDSLTTNKTFGPALAKELDVPFIARDIFLDNVRTRAAIEKQLTQAAKIAMSRGYAIAIGHPYDETLDVLEDLAARRDRLPYELAPLSAVILSKSKND</sequence>
<dbReference type="InterPro" id="IPR006837">
    <property type="entry name" value="Divergent_DAC"/>
</dbReference>
<evidence type="ECO:0000313" key="1">
    <source>
        <dbReference type="EMBL" id="WND02369.1"/>
    </source>
</evidence>
<reference evidence="1" key="1">
    <citation type="submission" date="2023-04" db="EMBL/GenBank/DDBJ databases">
        <title>Complete genome sequence of Temperatibacter marinus.</title>
        <authorList>
            <person name="Rong J.-C."/>
            <person name="Yi M.-L."/>
            <person name="Zhao Q."/>
        </authorList>
    </citation>
    <scope>NUCLEOTIDE SEQUENCE</scope>
    <source>
        <strain evidence="1">NBRC 110045</strain>
    </source>
</reference>
<organism evidence="1 2">
    <name type="scientific">Temperatibacter marinus</name>
    <dbReference type="NCBI Taxonomy" id="1456591"/>
    <lineage>
        <taxon>Bacteria</taxon>
        <taxon>Pseudomonadati</taxon>
        <taxon>Pseudomonadota</taxon>
        <taxon>Alphaproteobacteria</taxon>
        <taxon>Kordiimonadales</taxon>
        <taxon>Temperatibacteraceae</taxon>
        <taxon>Temperatibacter</taxon>
    </lineage>
</organism>
<dbReference type="RefSeq" id="WP_310798205.1">
    <property type="nucleotide sequence ID" value="NZ_CP123872.1"/>
</dbReference>